<dbReference type="PANTHER" id="PTHR43337">
    <property type="entry name" value="XANTHINE/URACIL PERMEASE C887.17-RELATED"/>
    <property type="match status" value="1"/>
</dbReference>
<reference evidence="5" key="2">
    <citation type="submission" date="2015-01" db="EMBL/GenBank/DDBJ databases">
        <title>Evolutionary Origins and Diversification of the Mycorrhizal Mutualists.</title>
        <authorList>
            <consortium name="DOE Joint Genome Institute"/>
            <consortium name="Mycorrhizal Genomics Consortium"/>
            <person name="Kohler A."/>
            <person name="Kuo A."/>
            <person name="Nagy L.G."/>
            <person name="Floudas D."/>
            <person name="Copeland A."/>
            <person name="Barry K.W."/>
            <person name="Cichocki N."/>
            <person name="Veneault-Fourrey C."/>
            <person name="LaButti K."/>
            <person name="Lindquist E.A."/>
            <person name="Lipzen A."/>
            <person name="Lundell T."/>
            <person name="Morin E."/>
            <person name="Murat C."/>
            <person name="Riley R."/>
            <person name="Ohm R."/>
            <person name="Sun H."/>
            <person name="Tunlid A."/>
            <person name="Henrissat B."/>
            <person name="Grigoriev I.V."/>
            <person name="Hibbett D.S."/>
            <person name="Martin F."/>
        </authorList>
    </citation>
    <scope>NUCLEOTIDE SEQUENCE [LARGE SCALE GENOMIC DNA]</scope>
    <source>
        <strain evidence="5">LaAM-08-1</strain>
    </source>
</reference>
<dbReference type="PANTHER" id="PTHR43337:SF1">
    <property type="entry name" value="XANTHINE_URACIL PERMEASE C887.17-RELATED"/>
    <property type="match status" value="1"/>
</dbReference>
<dbReference type="GO" id="GO:0015854">
    <property type="term" value="P:guanine transport"/>
    <property type="evidence" value="ECO:0007669"/>
    <property type="project" value="TreeGrafter"/>
</dbReference>
<reference evidence="4 5" key="1">
    <citation type="submission" date="2014-04" db="EMBL/GenBank/DDBJ databases">
        <authorList>
            <consortium name="DOE Joint Genome Institute"/>
            <person name="Kuo A."/>
            <person name="Kohler A."/>
            <person name="Nagy L.G."/>
            <person name="Floudas D."/>
            <person name="Copeland A."/>
            <person name="Barry K.W."/>
            <person name="Cichocki N."/>
            <person name="Veneault-Fourrey C."/>
            <person name="LaButti K."/>
            <person name="Lindquist E.A."/>
            <person name="Lipzen A."/>
            <person name="Lundell T."/>
            <person name="Morin E."/>
            <person name="Murat C."/>
            <person name="Sun H."/>
            <person name="Tunlid A."/>
            <person name="Henrissat B."/>
            <person name="Grigoriev I.V."/>
            <person name="Hibbett D.S."/>
            <person name="Martin F."/>
            <person name="Nordberg H.P."/>
            <person name="Cantor M.N."/>
            <person name="Hua S.X."/>
        </authorList>
    </citation>
    <scope>NUCLEOTIDE SEQUENCE [LARGE SCALE GENOMIC DNA]</scope>
    <source>
        <strain evidence="4 5">LaAM-08-1</strain>
    </source>
</reference>
<keyword evidence="2" id="KW-0813">Transport</keyword>
<feature type="transmembrane region" description="Helical" evidence="3">
    <location>
        <begin position="40"/>
        <end position="67"/>
    </location>
</feature>
<dbReference type="InterPro" id="IPR045018">
    <property type="entry name" value="Azg-like"/>
</dbReference>
<proteinExistence type="predicted"/>
<keyword evidence="3" id="KW-1133">Transmembrane helix</keyword>
<sequence length="113" mass="12244">MPSPSAWMRSWGQVPLRRTSSATGISEGGKMGITAMFTGLAFFVSVFFAPIFVSIPSWATGGALVIVGSTMMMRNVMGVKWDYVSDSVPAFLTNLIIPLTYKYVSPSPPLRMS</sequence>
<dbReference type="AlphaFoldDB" id="A0A0C9WWV3"/>
<evidence type="ECO:0000313" key="4">
    <source>
        <dbReference type="EMBL" id="KIK04180.1"/>
    </source>
</evidence>
<protein>
    <submittedName>
        <fullName evidence="4">Unplaced genomic scaffold K443scaffold_37, whole genome shotgun sequence</fullName>
    </submittedName>
</protein>
<organism evidence="4 5">
    <name type="scientific">Laccaria amethystina LaAM-08-1</name>
    <dbReference type="NCBI Taxonomy" id="1095629"/>
    <lineage>
        <taxon>Eukaryota</taxon>
        <taxon>Fungi</taxon>
        <taxon>Dikarya</taxon>
        <taxon>Basidiomycota</taxon>
        <taxon>Agaricomycotina</taxon>
        <taxon>Agaricomycetes</taxon>
        <taxon>Agaricomycetidae</taxon>
        <taxon>Agaricales</taxon>
        <taxon>Agaricineae</taxon>
        <taxon>Hydnangiaceae</taxon>
        <taxon>Laccaria</taxon>
    </lineage>
</organism>
<dbReference type="GO" id="GO:0015853">
    <property type="term" value="P:adenine transport"/>
    <property type="evidence" value="ECO:0007669"/>
    <property type="project" value="TreeGrafter"/>
</dbReference>
<comment type="subcellular location">
    <subcellularLocation>
        <location evidence="1">Endomembrane system</location>
        <topology evidence="1">Multi-pass membrane protein</topology>
    </subcellularLocation>
</comment>
<gene>
    <name evidence="4" type="ORF">K443DRAFT_676144</name>
</gene>
<evidence type="ECO:0000313" key="5">
    <source>
        <dbReference type="Proteomes" id="UP000054477"/>
    </source>
</evidence>
<dbReference type="GO" id="GO:0005345">
    <property type="term" value="F:purine nucleobase transmembrane transporter activity"/>
    <property type="evidence" value="ECO:0007669"/>
    <property type="project" value="TreeGrafter"/>
</dbReference>
<keyword evidence="5" id="KW-1185">Reference proteome</keyword>
<dbReference type="OrthoDB" id="431212at2759"/>
<dbReference type="GO" id="GO:0005886">
    <property type="term" value="C:plasma membrane"/>
    <property type="evidence" value="ECO:0007669"/>
    <property type="project" value="TreeGrafter"/>
</dbReference>
<dbReference type="STRING" id="1095629.A0A0C9WWV3"/>
<accession>A0A0C9WWV3</accession>
<dbReference type="Proteomes" id="UP000054477">
    <property type="component" value="Unassembled WGS sequence"/>
</dbReference>
<keyword evidence="3" id="KW-0472">Membrane</keyword>
<keyword evidence="3" id="KW-0812">Transmembrane</keyword>
<evidence type="ECO:0000256" key="2">
    <source>
        <dbReference type="ARBA" id="ARBA00022448"/>
    </source>
</evidence>
<name>A0A0C9WWV3_9AGAR</name>
<evidence type="ECO:0000256" key="1">
    <source>
        <dbReference type="ARBA" id="ARBA00004127"/>
    </source>
</evidence>
<dbReference type="GO" id="GO:0012505">
    <property type="term" value="C:endomembrane system"/>
    <property type="evidence" value="ECO:0007669"/>
    <property type="project" value="UniProtKB-SubCell"/>
</dbReference>
<dbReference type="HOGENOM" id="CLU_2133911_0_0_1"/>
<dbReference type="EMBL" id="KN838572">
    <property type="protein sequence ID" value="KIK04180.1"/>
    <property type="molecule type" value="Genomic_DNA"/>
</dbReference>
<evidence type="ECO:0000256" key="3">
    <source>
        <dbReference type="SAM" id="Phobius"/>
    </source>
</evidence>